<dbReference type="Gene3D" id="1.50.10.10">
    <property type="match status" value="1"/>
</dbReference>
<organism evidence="2 3">
    <name type="scientific">Lactobacillus mulieris</name>
    <dbReference type="NCBI Taxonomy" id="2508708"/>
    <lineage>
        <taxon>Bacteria</taxon>
        <taxon>Bacillati</taxon>
        <taxon>Bacillota</taxon>
        <taxon>Bacilli</taxon>
        <taxon>Lactobacillales</taxon>
        <taxon>Lactobacillaceae</taxon>
        <taxon>Lactobacillus</taxon>
    </lineage>
</organism>
<name>A0AAP3M3C8_9LACO</name>
<dbReference type="SMART" id="SM00220">
    <property type="entry name" value="S_TKc"/>
    <property type="match status" value="1"/>
</dbReference>
<dbReference type="GO" id="GO:0005737">
    <property type="term" value="C:cytoplasm"/>
    <property type="evidence" value="ECO:0007669"/>
    <property type="project" value="TreeGrafter"/>
</dbReference>
<accession>A0AAP3M3C8</accession>
<keyword evidence="2" id="KW-0808">Transferase</keyword>
<dbReference type="InterPro" id="IPR007822">
    <property type="entry name" value="LANC-like"/>
</dbReference>
<dbReference type="PANTHER" id="PTHR24361">
    <property type="entry name" value="MITOGEN-ACTIVATED KINASE KINASE KINASE"/>
    <property type="match status" value="1"/>
</dbReference>
<dbReference type="SUPFAM" id="SSF158745">
    <property type="entry name" value="LanC-like"/>
    <property type="match status" value="1"/>
</dbReference>
<dbReference type="GO" id="GO:0005524">
    <property type="term" value="F:ATP binding"/>
    <property type="evidence" value="ECO:0007669"/>
    <property type="project" value="InterPro"/>
</dbReference>
<protein>
    <submittedName>
        <fullName evidence="2">Protein kinase</fullName>
    </submittedName>
</protein>
<dbReference type="InterPro" id="IPR011009">
    <property type="entry name" value="Kinase-like_dom_sf"/>
</dbReference>
<dbReference type="InterPro" id="IPR000719">
    <property type="entry name" value="Prot_kinase_dom"/>
</dbReference>
<dbReference type="Gene3D" id="1.10.510.10">
    <property type="entry name" value="Transferase(Phosphotransferase) domain 1"/>
    <property type="match status" value="1"/>
</dbReference>
<comment type="caution">
    <text evidence="2">The sequence shown here is derived from an EMBL/GenBank/DDBJ whole genome shotgun (WGS) entry which is preliminary data.</text>
</comment>
<dbReference type="SUPFAM" id="SSF56112">
    <property type="entry name" value="Protein kinase-like (PK-like)"/>
    <property type="match status" value="1"/>
</dbReference>
<dbReference type="GO" id="GO:0004674">
    <property type="term" value="F:protein serine/threonine kinase activity"/>
    <property type="evidence" value="ECO:0007669"/>
    <property type="project" value="TreeGrafter"/>
</dbReference>
<reference evidence="2" key="1">
    <citation type="submission" date="2022-01" db="EMBL/GenBank/DDBJ databases">
        <title>VMRC isolate genome collection.</title>
        <authorList>
            <person name="France M."/>
            <person name="Rutt L."/>
            <person name="Humphrys M."/>
            <person name="Ravel J."/>
        </authorList>
    </citation>
    <scope>NUCLEOTIDE SEQUENCE</scope>
    <source>
        <strain evidence="2">C0127B5</strain>
    </source>
</reference>
<dbReference type="PROSITE" id="PS50011">
    <property type="entry name" value="PROTEIN_KINASE_DOM"/>
    <property type="match status" value="1"/>
</dbReference>
<dbReference type="AlphaFoldDB" id="A0AAP3M3C8"/>
<dbReference type="GO" id="GO:0005975">
    <property type="term" value="P:carbohydrate metabolic process"/>
    <property type="evidence" value="ECO:0007669"/>
    <property type="project" value="InterPro"/>
</dbReference>
<dbReference type="InterPro" id="IPR012341">
    <property type="entry name" value="6hp_glycosidase-like_sf"/>
</dbReference>
<dbReference type="GO" id="GO:0031179">
    <property type="term" value="P:peptide modification"/>
    <property type="evidence" value="ECO:0007669"/>
    <property type="project" value="InterPro"/>
</dbReference>
<sequence length="855" mass="98465">MNKYLPFVYANQKEDEFSKFLKKGTSKKYSINVSDFWIYFNVKSQKLPDSGWKGHLAARPEDKYKVFQIAKAVFEANDCSFKVAKNIECFKILNDPHIPVAEANKFITFYPQNINVFKIVIKQLFTKLKNFKAPQIFTDYQLPNNSCVQFRYGAFKKIARWDLKAQKELLYMTLPSGEIIEDSRVGYFDLPEGVEWPFGSTEKWLLVPEKNISKQSKLNSYSFIEIMAQKNKGDVYLGVENVTGKQVIIKSANPYVKNDCAAYSAKELLRNENQMLRNLSNLNVIPKVKSYFNENNIEFQVTEFIDGKSLDSFFGKEKLLSVILSICNTIRLIHEAGYIIGDVTNSNFIYKDGITYLVDLEYVRKNANKKYKRTFKTPYYVPNYSTKTFLTQKEDLFSLGIIIITLTLGKTPKYNSENLNDAVRILINQNKLASKLNPQFSAFLDIANYILSLSIDPNPYVSENLNQNKIKDIYKYGFYVDSIKDFDTSLLMNSLEELPKQLKKSDYKIGEKWWKSKNFGQYVSELSIQHGISGVDTALKVSAEKLPIKQKVLDISNNFEYGDSYLFGSTGLIWNLIALFKEKEIDSSTLRNEAKKIILSWPEKKEVNDFVLGVSGKAYTLLYLNLLLKDASFSKELKKLGEKIFESFYDIDFETTNFSRINFAHGSVGKAYVLYLLGCYFKNRDFKSKAQLELKKADKIVDRSININKSFFSDSLKYSWCEGLAGIAFGFNRIELLSHGKIKFSSLSKIISFLSKGFCTIEACFCHGRQGILNTIFEYNQYHEKHFSKLDDLLQYDLLNFFNPSSGEWNILDETGYENAMDYGVGQLGVIVIDRMVFRKGENPFFIPIESEMTL</sequence>
<dbReference type="Pfam" id="PF00069">
    <property type="entry name" value="Pkinase"/>
    <property type="match status" value="1"/>
</dbReference>
<gene>
    <name evidence="2" type="ORF">L2422_00700</name>
</gene>
<dbReference type="InterPro" id="IPR053235">
    <property type="entry name" value="Ser_Thr_kinase"/>
</dbReference>
<proteinExistence type="predicted"/>
<feature type="domain" description="Protein kinase" evidence="1">
    <location>
        <begin position="221"/>
        <end position="479"/>
    </location>
</feature>
<evidence type="ECO:0000313" key="2">
    <source>
        <dbReference type="EMBL" id="MCZ3844042.1"/>
    </source>
</evidence>
<evidence type="ECO:0000313" key="3">
    <source>
        <dbReference type="Proteomes" id="UP001213015"/>
    </source>
</evidence>
<evidence type="ECO:0000259" key="1">
    <source>
        <dbReference type="PROSITE" id="PS50011"/>
    </source>
</evidence>
<dbReference type="Proteomes" id="UP001213015">
    <property type="component" value="Unassembled WGS sequence"/>
</dbReference>
<dbReference type="Pfam" id="PF25816">
    <property type="entry name" value="RamC_N"/>
    <property type="match status" value="1"/>
</dbReference>
<keyword evidence="2" id="KW-0418">Kinase</keyword>
<dbReference type="RefSeq" id="WP_006586898.1">
    <property type="nucleotide sequence ID" value="NZ_JAAVSE010000001.1"/>
</dbReference>
<dbReference type="EMBL" id="JAKHLF010000001">
    <property type="protein sequence ID" value="MCZ3844042.1"/>
    <property type="molecule type" value="Genomic_DNA"/>
</dbReference>
<dbReference type="InterPro" id="IPR057929">
    <property type="entry name" value="RamC_N"/>
</dbReference>
<dbReference type="Pfam" id="PF05147">
    <property type="entry name" value="LANC_like"/>
    <property type="match status" value="1"/>
</dbReference>
<dbReference type="CDD" id="cd04434">
    <property type="entry name" value="LanC_like"/>
    <property type="match status" value="1"/>
</dbReference>